<dbReference type="PROSITE" id="PS50157">
    <property type="entry name" value="ZINC_FINGER_C2H2_2"/>
    <property type="match status" value="1"/>
</dbReference>
<proteinExistence type="predicted"/>
<reference evidence="4" key="1">
    <citation type="submission" date="2020-12" db="EMBL/GenBank/DDBJ databases">
        <authorList>
            <person name="Iha C."/>
        </authorList>
    </citation>
    <scope>NUCLEOTIDE SEQUENCE</scope>
</reference>
<dbReference type="Proteomes" id="UP000708148">
    <property type="component" value="Unassembled WGS sequence"/>
</dbReference>
<dbReference type="AlphaFoldDB" id="A0A8S1JDB6"/>
<organism evidence="4 5">
    <name type="scientific">Ostreobium quekettii</name>
    <dbReference type="NCBI Taxonomy" id="121088"/>
    <lineage>
        <taxon>Eukaryota</taxon>
        <taxon>Viridiplantae</taxon>
        <taxon>Chlorophyta</taxon>
        <taxon>core chlorophytes</taxon>
        <taxon>Ulvophyceae</taxon>
        <taxon>TCBD clade</taxon>
        <taxon>Bryopsidales</taxon>
        <taxon>Ostreobineae</taxon>
        <taxon>Ostreobiaceae</taxon>
        <taxon>Ostreobium</taxon>
    </lineage>
</organism>
<dbReference type="EMBL" id="CAJHUC010003022">
    <property type="protein sequence ID" value="CAD7705123.1"/>
    <property type="molecule type" value="Genomic_DNA"/>
</dbReference>
<keyword evidence="1" id="KW-0862">Zinc</keyword>
<sequence>MYRCEKCSRHFDNLGAIQRHAKRFGARCSAVFGPIRNAHEEDQPGVSENSKTSDSSDLAPADRNTNNTDNTDNSSDSDGGCGSGVDGAYDPQFKLIHFMHTCNGGKGLSKNDMQDLLNIVHHPEFDATK</sequence>
<keyword evidence="1" id="KW-0863">Zinc-finger</keyword>
<comment type="caution">
    <text evidence="4">The sequence shown here is derived from an EMBL/GenBank/DDBJ whole genome shotgun (WGS) entry which is preliminary data.</text>
</comment>
<name>A0A8S1JDB6_9CHLO</name>
<gene>
    <name evidence="4" type="ORF">OSTQU699_LOCUS10478</name>
</gene>
<feature type="domain" description="C2H2-type" evidence="3">
    <location>
        <begin position="2"/>
        <end position="44"/>
    </location>
</feature>
<feature type="non-terminal residue" evidence="4">
    <location>
        <position position="129"/>
    </location>
</feature>
<feature type="compositionally biased region" description="Low complexity" evidence="2">
    <location>
        <begin position="64"/>
        <end position="78"/>
    </location>
</feature>
<evidence type="ECO:0000256" key="2">
    <source>
        <dbReference type="SAM" id="MobiDB-lite"/>
    </source>
</evidence>
<evidence type="ECO:0000256" key="1">
    <source>
        <dbReference type="PROSITE-ProRule" id="PRU00042"/>
    </source>
</evidence>
<keyword evidence="5" id="KW-1185">Reference proteome</keyword>
<evidence type="ECO:0000259" key="3">
    <source>
        <dbReference type="PROSITE" id="PS50157"/>
    </source>
</evidence>
<dbReference type="GO" id="GO:0008270">
    <property type="term" value="F:zinc ion binding"/>
    <property type="evidence" value="ECO:0007669"/>
    <property type="project" value="UniProtKB-KW"/>
</dbReference>
<evidence type="ECO:0000313" key="5">
    <source>
        <dbReference type="Proteomes" id="UP000708148"/>
    </source>
</evidence>
<evidence type="ECO:0000313" key="4">
    <source>
        <dbReference type="EMBL" id="CAD7705123.1"/>
    </source>
</evidence>
<protein>
    <recommendedName>
        <fullName evidence="3">C2H2-type domain-containing protein</fullName>
    </recommendedName>
</protein>
<keyword evidence="1" id="KW-0479">Metal-binding</keyword>
<feature type="region of interest" description="Disordered" evidence="2">
    <location>
        <begin position="37"/>
        <end position="83"/>
    </location>
</feature>
<dbReference type="InterPro" id="IPR013087">
    <property type="entry name" value="Znf_C2H2_type"/>
</dbReference>
<feature type="compositionally biased region" description="Polar residues" evidence="2">
    <location>
        <begin position="46"/>
        <end position="56"/>
    </location>
</feature>
<accession>A0A8S1JDB6</accession>